<evidence type="ECO:0000256" key="1">
    <source>
        <dbReference type="ARBA" id="ARBA00001961"/>
    </source>
</evidence>
<keyword evidence="6" id="KW-0408">Iron</keyword>
<evidence type="ECO:0000259" key="7">
    <source>
        <dbReference type="PROSITE" id="PS51471"/>
    </source>
</evidence>
<dbReference type="GO" id="GO:0071456">
    <property type="term" value="P:cellular response to hypoxia"/>
    <property type="evidence" value="ECO:0007669"/>
    <property type="project" value="TreeGrafter"/>
</dbReference>
<keyword evidence="4" id="KW-0223">Dioxygenase</keyword>
<dbReference type="AlphaFoldDB" id="A0A223NYY2"/>
<evidence type="ECO:0000256" key="4">
    <source>
        <dbReference type="ARBA" id="ARBA00022964"/>
    </source>
</evidence>
<gene>
    <name evidence="8" type="ORF">MuYL_2894</name>
</gene>
<keyword evidence="5" id="KW-0560">Oxidoreductase</keyword>
<evidence type="ECO:0000313" key="9">
    <source>
        <dbReference type="Proteomes" id="UP000215002"/>
    </source>
</evidence>
<dbReference type="InterPro" id="IPR044862">
    <property type="entry name" value="Pro_4_hyd_alph_FE2OG_OXY"/>
</dbReference>
<evidence type="ECO:0000256" key="5">
    <source>
        <dbReference type="ARBA" id="ARBA00023002"/>
    </source>
</evidence>
<dbReference type="EMBL" id="CP022743">
    <property type="protein sequence ID" value="ASU34781.1"/>
    <property type="molecule type" value="Genomic_DNA"/>
</dbReference>
<protein>
    <submittedName>
        <fullName evidence="8">Proline hydroxylase</fullName>
    </submittedName>
</protein>
<evidence type="ECO:0000256" key="3">
    <source>
        <dbReference type="ARBA" id="ARBA00022896"/>
    </source>
</evidence>
<organism evidence="8 9">
    <name type="scientific">Mucilaginibacter xinganensis</name>
    <dbReference type="NCBI Taxonomy" id="1234841"/>
    <lineage>
        <taxon>Bacteria</taxon>
        <taxon>Pseudomonadati</taxon>
        <taxon>Bacteroidota</taxon>
        <taxon>Sphingobacteriia</taxon>
        <taxon>Sphingobacteriales</taxon>
        <taxon>Sphingobacteriaceae</taxon>
        <taxon>Mucilaginibacter</taxon>
    </lineage>
</organism>
<dbReference type="Pfam" id="PF13640">
    <property type="entry name" value="2OG-FeII_Oxy_3"/>
    <property type="match status" value="1"/>
</dbReference>
<dbReference type="InterPro" id="IPR006620">
    <property type="entry name" value="Pro_4_hyd_alph"/>
</dbReference>
<evidence type="ECO:0000313" key="8">
    <source>
        <dbReference type="EMBL" id="ASU34781.1"/>
    </source>
</evidence>
<keyword evidence="3" id="KW-0847">Vitamin C</keyword>
<keyword evidence="2" id="KW-0479">Metal-binding</keyword>
<name>A0A223NYY2_9SPHI</name>
<dbReference type="GO" id="GO:0031418">
    <property type="term" value="F:L-ascorbic acid binding"/>
    <property type="evidence" value="ECO:0007669"/>
    <property type="project" value="UniProtKB-KW"/>
</dbReference>
<proteinExistence type="predicted"/>
<dbReference type="PANTHER" id="PTHR12907">
    <property type="entry name" value="EGL NINE HOMOLOG-RELATED"/>
    <property type="match status" value="1"/>
</dbReference>
<dbReference type="SMART" id="SM00702">
    <property type="entry name" value="P4Hc"/>
    <property type="match status" value="1"/>
</dbReference>
<keyword evidence="9" id="KW-1185">Reference proteome</keyword>
<evidence type="ECO:0000256" key="6">
    <source>
        <dbReference type="ARBA" id="ARBA00023004"/>
    </source>
</evidence>
<dbReference type="PANTHER" id="PTHR12907:SF26">
    <property type="entry name" value="HIF PROLYL HYDROXYLASE, ISOFORM C"/>
    <property type="match status" value="1"/>
</dbReference>
<comment type="cofactor">
    <cofactor evidence="1">
        <name>L-ascorbate</name>
        <dbReference type="ChEBI" id="CHEBI:38290"/>
    </cofactor>
</comment>
<dbReference type="Gene3D" id="2.60.120.620">
    <property type="entry name" value="q2cbj1_9rhob like domain"/>
    <property type="match status" value="1"/>
</dbReference>
<reference evidence="8 9" key="1">
    <citation type="submission" date="2017-08" db="EMBL/GenBank/DDBJ databases">
        <title>Complete genome sequence of Mucilaginibacter sp. strain BJC16-A31.</title>
        <authorList>
            <consortium name="Henan University of Science and Technology"/>
            <person name="You X."/>
        </authorList>
    </citation>
    <scope>NUCLEOTIDE SEQUENCE [LARGE SCALE GENOMIC DNA]</scope>
    <source>
        <strain evidence="8 9">BJC16-A31</strain>
    </source>
</reference>
<dbReference type="InterPro" id="IPR005123">
    <property type="entry name" value="Oxoglu/Fe-dep_dioxygenase_dom"/>
</dbReference>
<accession>A0A223NYY2</accession>
<dbReference type="GO" id="GO:0031543">
    <property type="term" value="F:peptidyl-proline dioxygenase activity"/>
    <property type="evidence" value="ECO:0007669"/>
    <property type="project" value="TreeGrafter"/>
</dbReference>
<dbReference type="InterPro" id="IPR051559">
    <property type="entry name" value="HIF_prolyl_hydroxylases"/>
</dbReference>
<dbReference type="PROSITE" id="PS51471">
    <property type="entry name" value="FE2OG_OXY"/>
    <property type="match status" value="1"/>
</dbReference>
<dbReference type="GO" id="GO:0008198">
    <property type="term" value="F:ferrous iron binding"/>
    <property type="evidence" value="ECO:0007669"/>
    <property type="project" value="TreeGrafter"/>
</dbReference>
<dbReference type="Proteomes" id="UP000215002">
    <property type="component" value="Chromosome"/>
</dbReference>
<dbReference type="KEGG" id="muc:MuYL_2894"/>
<sequence length="190" mass="21850">MIDSYLTSSVGISKDFLSVLLCGHLTQNLHQLYNGGQLLFAGTGNNKVVNFDTLLRSDKIYWLDRLHNDPHENAFFDLVDLFVAYLNRTCYAGITGYEFHYALYETGCFYGRHLDSFKHNGNRAFSMIMYLNKDWVKADGGELRIYQPGNLQDIEPQNGKSVFFKSTELEHEVLKTNKPRMSITGWLKTD</sequence>
<feature type="domain" description="Fe2OG dioxygenase" evidence="7">
    <location>
        <begin position="95"/>
        <end position="189"/>
    </location>
</feature>
<evidence type="ECO:0000256" key="2">
    <source>
        <dbReference type="ARBA" id="ARBA00022723"/>
    </source>
</evidence>